<dbReference type="AlphaFoldDB" id="A0A9X0WKZ4"/>
<organism evidence="4 5">
    <name type="scientific">Thiocapsa imhoffii</name>
    <dbReference type="NCBI Taxonomy" id="382777"/>
    <lineage>
        <taxon>Bacteria</taxon>
        <taxon>Pseudomonadati</taxon>
        <taxon>Pseudomonadota</taxon>
        <taxon>Gammaproteobacteria</taxon>
        <taxon>Chromatiales</taxon>
        <taxon>Chromatiaceae</taxon>
        <taxon>Thiocapsa</taxon>
    </lineage>
</organism>
<dbReference type="InterPro" id="IPR050879">
    <property type="entry name" value="Acyltransferase_3"/>
</dbReference>
<feature type="domain" description="SGNH" evidence="3">
    <location>
        <begin position="415"/>
        <end position="639"/>
    </location>
</feature>
<name>A0A9X0WKZ4_9GAMM</name>
<evidence type="ECO:0008006" key="6">
    <source>
        <dbReference type="Google" id="ProtNLM"/>
    </source>
</evidence>
<feature type="transmembrane region" description="Helical" evidence="1">
    <location>
        <begin position="313"/>
        <end position="331"/>
    </location>
</feature>
<protein>
    <recommendedName>
        <fullName evidence="6">Acyltransferase</fullName>
    </recommendedName>
</protein>
<evidence type="ECO:0000259" key="3">
    <source>
        <dbReference type="Pfam" id="PF19040"/>
    </source>
</evidence>
<dbReference type="RefSeq" id="WP_200388842.1">
    <property type="nucleotide sequence ID" value="NZ_NRSD01000018.1"/>
</dbReference>
<evidence type="ECO:0000259" key="2">
    <source>
        <dbReference type="Pfam" id="PF01757"/>
    </source>
</evidence>
<feature type="transmembrane region" description="Helical" evidence="1">
    <location>
        <begin position="162"/>
        <end position="181"/>
    </location>
</feature>
<dbReference type="GO" id="GO:0016020">
    <property type="term" value="C:membrane"/>
    <property type="evidence" value="ECO:0007669"/>
    <property type="project" value="TreeGrafter"/>
</dbReference>
<dbReference type="PANTHER" id="PTHR23028">
    <property type="entry name" value="ACETYLTRANSFERASE"/>
    <property type="match status" value="1"/>
</dbReference>
<feature type="transmembrane region" description="Helical" evidence="1">
    <location>
        <begin position="20"/>
        <end position="51"/>
    </location>
</feature>
<feature type="transmembrane region" description="Helical" evidence="1">
    <location>
        <begin position="187"/>
        <end position="212"/>
    </location>
</feature>
<feature type="transmembrane region" description="Helical" evidence="1">
    <location>
        <begin position="274"/>
        <end position="293"/>
    </location>
</feature>
<sequence length="646" mass="72206">MVYRREIDGLRSFAVLPVILFHGGFALFGGGFIGVDIFFVISGFLITSIILEEHRLGQFSLLNFYERRARRILPALFFVMLVTIPFGWWLLSPSDLRDFAQSLVAITVFASNILFWQESGYFDTAAELKPMLHTWSLAVEEQYYVLFPLLIMAAWRLGTRRLAWLIAAIGAASLLIAELQLRSDPTAAFFLLPARAWQLLVGSLAAFVVLDWPRYPRLLEEHRVACEILGAIGLAMIVGATFLFHDRLPFPGLLALVPTIGTALILLCSTSRTLVGRLLGFAPLVGIGLISYSAYLWHQPLFAFVRHASVGEVAAPLMLALSGLTLLLAYLSWRFVEQPFRDRKRIKQSTVFSFSIAGILVFSSIGLAGHFAHQSITDLRFRSIDPALRSLYQDRDTLYDERTRVVQSFFPLADQPFSDDPETRKILILGDSVSGDLFGSLMLNAPLFSGLEIRRMALDDPCMPDYEQVLRSGEMPSIRDDHCRRSIERLNESNLLAAADLIVLSAHWAQEPGDRPHLGVMSLAETLAEQGREVALVGLLAMKDAASMDFHILQRGLSVEQANEYAYMTLRQSRIDPPNDDIQALAARVPNIHFLDKYALFCDDLKRSCTLYDETGRLLFSDSVHVSVAGAAHYGQRIAAAGWFDL</sequence>
<dbReference type="PANTHER" id="PTHR23028:SF53">
    <property type="entry name" value="ACYL_TRANSF_3 DOMAIN-CONTAINING PROTEIN"/>
    <property type="match status" value="1"/>
</dbReference>
<evidence type="ECO:0000313" key="5">
    <source>
        <dbReference type="Proteomes" id="UP001138802"/>
    </source>
</evidence>
<dbReference type="Proteomes" id="UP001138802">
    <property type="component" value="Unassembled WGS sequence"/>
</dbReference>
<evidence type="ECO:0000313" key="4">
    <source>
        <dbReference type="EMBL" id="MBK1646027.1"/>
    </source>
</evidence>
<dbReference type="EMBL" id="NRSD01000018">
    <property type="protein sequence ID" value="MBK1646027.1"/>
    <property type="molecule type" value="Genomic_DNA"/>
</dbReference>
<dbReference type="GO" id="GO:0016747">
    <property type="term" value="F:acyltransferase activity, transferring groups other than amino-acyl groups"/>
    <property type="evidence" value="ECO:0007669"/>
    <property type="project" value="InterPro"/>
</dbReference>
<dbReference type="SUPFAM" id="SSF52266">
    <property type="entry name" value="SGNH hydrolase"/>
    <property type="match status" value="1"/>
</dbReference>
<comment type="caution">
    <text evidence="4">The sequence shown here is derived from an EMBL/GenBank/DDBJ whole genome shotgun (WGS) entry which is preliminary data.</text>
</comment>
<keyword evidence="1" id="KW-0472">Membrane</keyword>
<dbReference type="GO" id="GO:0009103">
    <property type="term" value="P:lipopolysaccharide biosynthetic process"/>
    <property type="evidence" value="ECO:0007669"/>
    <property type="project" value="TreeGrafter"/>
</dbReference>
<feature type="domain" description="Acyltransferase 3" evidence="2">
    <location>
        <begin position="6"/>
        <end position="333"/>
    </location>
</feature>
<dbReference type="Pfam" id="PF01757">
    <property type="entry name" value="Acyl_transf_3"/>
    <property type="match status" value="1"/>
</dbReference>
<feature type="transmembrane region" description="Helical" evidence="1">
    <location>
        <begin position="250"/>
        <end position="267"/>
    </location>
</feature>
<evidence type="ECO:0000256" key="1">
    <source>
        <dbReference type="SAM" id="Phobius"/>
    </source>
</evidence>
<keyword evidence="5" id="KW-1185">Reference proteome</keyword>
<feature type="transmembrane region" description="Helical" evidence="1">
    <location>
        <begin position="224"/>
        <end position="244"/>
    </location>
</feature>
<proteinExistence type="predicted"/>
<accession>A0A9X0WKZ4</accession>
<reference evidence="4 5" key="1">
    <citation type="journal article" date="2020" name="Microorganisms">
        <title>Osmotic Adaptation and Compatible Solute Biosynthesis of Phototrophic Bacteria as Revealed from Genome Analyses.</title>
        <authorList>
            <person name="Imhoff J.F."/>
            <person name="Rahn T."/>
            <person name="Kunzel S."/>
            <person name="Keller A."/>
            <person name="Neulinger S.C."/>
        </authorList>
    </citation>
    <scope>NUCLEOTIDE SEQUENCE [LARGE SCALE GENOMIC DNA]</scope>
    <source>
        <strain evidence="4 5">DSM 21303</strain>
    </source>
</reference>
<dbReference type="InterPro" id="IPR043968">
    <property type="entry name" value="SGNH"/>
</dbReference>
<feature type="transmembrane region" description="Helical" evidence="1">
    <location>
        <begin position="351"/>
        <end position="372"/>
    </location>
</feature>
<dbReference type="Pfam" id="PF19040">
    <property type="entry name" value="SGNH"/>
    <property type="match status" value="1"/>
</dbReference>
<gene>
    <name evidence="4" type="ORF">CKO25_15490</name>
</gene>
<keyword evidence="1" id="KW-0812">Transmembrane</keyword>
<keyword evidence="1" id="KW-1133">Transmembrane helix</keyword>
<feature type="transmembrane region" description="Helical" evidence="1">
    <location>
        <begin position="72"/>
        <end position="91"/>
    </location>
</feature>
<dbReference type="InterPro" id="IPR002656">
    <property type="entry name" value="Acyl_transf_3_dom"/>
</dbReference>